<dbReference type="EMBL" id="JBHSCX010000003">
    <property type="protein sequence ID" value="MFC4361346.1"/>
    <property type="molecule type" value="Genomic_DNA"/>
</dbReference>
<evidence type="ECO:0000313" key="6">
    <source>
        <dbReference type="EMBL" id="MFC4361346.1"/>
    </source>
</evidence>
<evidence type="ECO:0000313" key="7">
    <source>
        <dbReference type="Proteomes" id="UP001595840"/>
    </source>
</evidence>
<evidence type="ECO:0000256" key="4">
    <source>
        <dbReference type="ARBA" id="ARBA00023004"/>
    </source>
</evidence>
<dbReference type="CDD" id="cd00454">
    <property type="entry name" value="TrHb1_N"/>
    <property type="match status" value="1"/>
</dbReference>
<feature type="chain" id="PRO_5047106782" evidence="5">
    <location>
        <begin position="24"/>
        <end position="151"/>
    </location>
</feature>
<dbReference type="InterPro" id="IPR012292">
    <property type="entry name" value="Globin/Proto"/>
</dbReference>
<keyword evidence="3" id="KW-0479">Metal-binding</keyword>
<proteinExistence type="predicted"/>
<dbReference type="RefSeq" id="WP_290259859.1">
    <property type="nucleotide sequence ID" value="NZ_JAUFQG010000004.1"/>
</dbReference>
<comment type="caution">
    <text evidence="6">The sequence shown here is derived from an EMBL/GenBank/DDBJ whole genome shotgun (WGS) entry which is preliminary data.</text>
</comment>
<dbReference type="Proteomes" id="UP001595840">
    <property type="component" value="Unassembled WGS sequence"/>
</dbReference>
<dbReference type="PROSITE" id="PS51257">
    <property type="entry name" value="PROKAR_LIPOPROTEIN"/>
    <property type="match status" value="1"/>
</dbReference>
<accession>A0ABV8V1R4</accession>
<protein>
    <submittedName>
        <fullName evidence="6">Group 1 truncated hemoglobin</fullName>
    </submittedName>
</protein>
<dbReference type="Pfam" id="PF01152">
    <property type="entry name" value="Bac_globin"/>
    <property type="match status" value="1"/>
</dbReference>
<evidence type="ECO:0000256" key="1">
    <source>
        <dbReference type="ARBA" id="ARBA00022448"/>
    </source>
</evidence>
<keyword evidence="5" id="KW-0732">Signal</keyword>
<evidence type="ECO:0000256" key="2">
    <source>
        <dbReference type="ARBA" id="ARBA00022617"/>
    </source>
</evidence>
<organism evidence="6 7">
    <name type="scientific">Simiduia curdlanivorans</name>
    <dbReference type="NCBI Taxonomy" id="1492769"/>
    <lineage>
        <taxon>Bacteria</taxon>
        <taxon>Pseudomonadati</taxon>
        <taxon>Pseudomonadota</taxon>
        <taxon>Gammaproteobacteria</taxon>
        <taxon>Cellvibrionales</taxon>
        <taxon>Cellvibrionaceae</taxon>
        <taxon>Simiduia</taxon>
    </lineage>
</organism>
<evidence type="ECO:0000256" key="3">
    <source>
        <dbReference type="ARBA" id="ARBA00022723"/>
    </source>
</evidence>
<evidence type="ECO:0000256" key="5">
    <source>
        <dbReference type="SAM" id="SignalP"/>
    </source>
</evidence>
<sequence length="151" mass="16726">MNSVRTSITWLLLVFMLASCSHLTEQSREQSLYQRLGGAPGIATIVDNFLYQIGESDVLRPLFVHTDIERFHEKLSEQLCEISGGPCRYSGDEMTEVHAGLAMNNRHFDAVVNAFISAMEQADVEVSAQNALLEKLAAMHADVMRDVVAPS</sequence>
<keyword evidence="2" id="KW-0349">Heme</keyword>
<dbReference type="InterPro" id="IPR001486">
    <property type="entry name" value="Hemoglobin_trunc"/>
</dbReference>
<dbReference type="InterPro" id="IPR009050">
    <property type="entry name" value="Globin-like_sf"/>
</dbReference>
<keyword evidence="1" id="KW-0813">Transport</keyword>
<keyword evidence="4" id="KW-0408">Iron</keyword>
<dbReference type="Gene3D" id="1.10.490.10">
    <property type="entry name" value="Globins"/>
    <property type="match status" value="1"/>
</dbReference>
<dbReference type="SUPFAM" id="SSF46458">
    <property type="entry name" value="Globin-like"/>
    <property type="match status" value="1"/>
</dbReference>
<gene>
    <name evidence="6" type="ORF">ACFOX3_03475</name>
</gene>
<keyword evidence="7" id="KW-1185">Reference proteome</keyword>
<feature type="signal peptide" evidence="5">
    <location>
        <begin position="1"/>
        <end position="23"/>
    </location>
</feature>
<reference evidence="7" key="1">
    <citation type="journal article" date="2019" name="Int. J. Syst. Evol. Microbiol.">
        <title>The Global Catalogue of Microorganisms (GCM) 10K type strain sequencing project: providing services to taxonomists for standard genome sequencing and annotation.</title>
        <authorList>
            <consortium name="The Broad Institute Genomics Platform"/>
            <consortium name="The Broad Institute Genome Sequencing Center for Infectious Disease"/>
            <person name="Wu L."/>
            <person name="Ma J."/>
        </authorList>
    </citation>
    <scope>NUCLEOTIDE SEQUENCE [LARGE SCALE GENOMIC DNA]</scope>
    <source>
        <strain evidence="7">CECT 8570</strain>
    </source>
</reference>
<name>A0ABV8V1R4_9GAMM</name>